<keyword evidence="12" id="KW-1185">Reference proteome</keyword>
<evidence type="ECO:0000259" key="10">
    <source>
        <dbReference type="PROSITE" id="PS51915"/>
    </source>
</evidence>
<dbReference type="KEGG" id="dvv:114327972"/>
<dbReference type="SUPFAM" id="SSF57716">
    <property type="entry name" value="Glucocorticoid receptor-like (DNA-binding domain)"/>
    <property type="match status" value="1"/>
</dbReference>
<evidence type="ECO:0000256" key="2">
    <source>
        <dbReference type="ARBA" id="ARBA00022723"/>
    </source>
</evidence>
<dbReference type="GeneID" id="114327972"/>
<dbReference type="PANTHER" id="PTHR23235">
    <property type="entry name" value="KRUEPPEL-LIKE TRANSCRIPTION FACTOR"/>
    <property type="match status" value="1"/>
</dbReference>
<dbReference type="GO" id="GO:0000981">
    <property type="term" value="F:DNA-binding transcription factor activity, RNA polymerase II-specific"/>
    <property type="evidence" value="ECO:0007669"/>
    <property type="project" value="TreeGrafter"/>
</dbReference>
<organism evidence="13">
    <name type="scientific">Diabrotica virgifera virgifera</name>
    <name type="common">western corn rootworm</name>
    <dbReference type="NCBI Taxonomy" id="50390"/>
    <lineage>
        <taxon>Eukaryota</taxon>
        <taxon>Metazoa</taxon>
        <taxon>Ecdysozoa</taxon>
        <taxon>Arthropoda</taxon>
        <taxon>Hexapoda</taxon>
        <taxon>Insecta</taxon>
        <taxon>Pterygota</taxon>
        <taxon>Neoptera</taxon>
        <taxon>Endopterygota</taxon>
        <taxon>Coleoptera</taxon>
        <taxon>Polyphaga</taxon>
        <taxon>Cucujiformia</taxon>
        <taxon>Chrysomeloidea</taxon>
        <taxon>Chrysomelidae</taxon>
        <taxon>Galerucinae</taxon>
        <taxon>Diabroticina</taxon>
        <taxon>Diabroticites</taxon>
        <taxon>Diabrotica</taxon>
    </lineage>
</organism>
<feature type="binding site" evidence="8">
    <location>
        <position position="65"/>
    </location>
    <ligand>
        <name>Zn(2+)</name>
        <dbReference type="ChEBI" id="CHEBI:29105"/>
    </ligand>
</feature>
<keyword evidence="6" id="KW-0539">Nucleus</keyword>
<dbReference type="OrthoDB" id="6733873at2759"/>
<dbReference type="GO" id="GO:0008270">
    <property type="term" value="F:zinc ion binding"/>
    <property type="evidence" value="ECO:0007669"/>
    <property type="project" value="UniProtKB-UniRule"/>
</dbReference>
<feature type="domain" description="C2H2-type" evidence="9">
    <location>
        <begin position="308"/>
        <end position="335"/>
    </location>
</feature>
<dbReference type="InterPro" id="IPR012934">
    <property type="entry name" value="Znf_AD"/>
</dbReference>
<dbReference type="InParanoid" id="A0A6P7FH03"/>
<comment type="subcellular location">
    <subcellularLocation>
        <location evidence="1">Nucleus</location>
    </subcellularLocation>
</comment>
<dbReference type="Gene3D" id="3.40.1800.20">
    <property type="match status" value="1"/>
</dbReference>
<evidence type="ECO:0000256" key="5">
    <source>
        <dbReference type="ARBA" id="ARBA00022833"/>
    </source>
</evidence>
<dbReference type="PROSITE" id="PS00028">
    <property type="entry name" value="ZINC_FINGER_C2H2_1"/>
    <property type="match status" value="4"/>
</dbReference>
<evidence type="ECO:0000256" key="3">
    <source>
        <dbReference type="ARBA" id="ARBA00022737"/>
    </source>
</evidence>
<dbReference type="InterPro" id="IPR036236">
    <property type="entry name" value="Znf_C2H2_sf"/>
</dbReference>
<keyword evidence="4 7" id="KW-0863">Zinc-finger</keyword>
<dbReference type="Pfam" id="PF00096">
    <property type="entry name" value="zf-C2H2"/>
    <property type="match status" value="2"/>
</dbReference>
<keyword evidence="3" id="KW-0677">Repeat</keyword>
<dbReference type="Pfam" id="PF13894">
    <property type="entry name" value="zf-C2H2_4"/>
    <property type="match status" value="1"/>
</dbReference>
<dbReference type="SMART" id="SM00355">
    <property type="entry name" value="ZnF_C2H2"/>
    <property type="match status" value="4"/>
</dbReference>
<dbReference type="GO" id="GO:0005634">
    <property type="term" value="C:nucleus"/>
    <property type="evidence" value="ECO:0007669"/>
    <property type="project" value="UniProtKB-SubCell"/>
</dbReference>
<protein>
    <submittedName>
        <fullName evidence="13">Zinc finger protein 182-like</fullName>
    </submittedName>
</protein>
<dbReference type="Pfam" id="PF07776">
    <property type="entry name" value="zf-AD"/>
    <property type="match status" value="1"/>
</dbReference>
<keyword evidence="2 8" id="KW-0479">Metal-binding</keyword>
<dbReference type="PROSITE" id="PS51915">
    <property type="entry name" value="ZAD"/>
    <property type="match status" value="1"/>
</dbReference>
<evidence type="ECO:0000256" key="8">
    <source>
        <dbReference type="PROSITE-ProRule" id="PRU01263"/>
    </source>
</evidence>
<proteinExistence type="predicted"/>
<dbReference type="InterPro" id="IPR013087">
    <property type="entry name" value="Znf_C2H2_type"/>
</dbReference>
<keyword evidence="5 8" id="KW-0862">Zinc</keyword>
<accession>A0A6P7FH03</accession>
<dbReference type="PROSITE" id="PS50157">
    <property type="entry name" value="ZINC_FINGER_C2H2_2"/>
    <property type="match status" value="4"/>
</dbReference>
<dbReference type="AlphaFoldDB" id="A0A6P7FH03"/>
<dbReference type="EnsemblMetazoa" id="XM_028276699.2">
    <property type="protein sequence ID" value="XP_028132500.1"/>
    <property type="gene ID" value="LOC114327972"/>
</dbReference>
<reference evidence="11" key="2">
    <citation type="submission" date="2025-05" db="UniProtKB">
        <authorList>
            <consortium name="EnsemblMetazoa"/>
        </authorList>
    </citation>
    <scope>IDENTIFICATION</scope>
</reference>
<dbReference type="GO" id="GO:0000978">
    <property type="term" value="F:RNA polymerase II cis-regulatory region sequence-specific DNA binding"/>
    <property type="evidence" value="ECO:0007669"/>
    <property type="project" value="TreeGrafter"/>
</dbReference>
<dbReference type="PANTHER" id="PTHR23235:SF120">
    <property type="entry name" value="KRUPPEL-LIKE FACTOR 15"/>
    <property type="match status" value="1"/>
</dbReference>
<dbReference type="Proteomes" id="UP001652700">
    <property type="component" value="Unplaced"/>
</dbReference>
<reference evidence="13" key="1">
    <citation type="submission" date="2025-04" db="UniProtKB">
        <authorList>
            <consortium name="RefSeq"/>
        </authorList>
    </citation>
    <scope>IDENTIFICATION</scope>
    <source>
        <tissue evidence="13">Whole insect</tissue>
    </source>
</reference>
<dbReference type="FunCoup" id="A0A6P7FH03">
    <property type="interactions" value="135"/>
</dbReference>
<dbReference type="Gene3D" id="3.30.160.60">
    <property type="entry name" value="Classic Zinc Finger"/>
    <property type="match status" value="3"/>
</dbReference>
<feature type="domain" description="C2H2-type" evidence="9">
    <location>
        <begin position="279"/>
        <end position="306"/>
    </location>
</feature>
<dbReference type="FunFam" id="3.30.160.60:FF:000671">
    <property type="entry name" value="Zinc finger protein 26"/>
    <property type="match status" value="1"/>
</dbReference>
<evidence type="ECO:0000313" key="13">
    <source>
        <dbReference type="RefSeq" id="XP_028132500.1"/>
    </source>
</evidence>
<dbReference type="SUPFAM" id="SSF57667">
    <property type="entry name" value="beta-beta-alpha zinc fingers"/>
    <property type="match status" value="2"/>
</dbReference>
<evidence type="ECO:0000256" key="4">
    <source>
        <dbReference type="ARBA" id="ARBA00022771"/>
    </source>
</evidence>
<dbReference type="FunFam" id="3.30.160.60:FF:000145">
    <property type="entry name" value="Zinc finger protein 574"/>
    <property type="match status" value="1"/>
</dbReference>
<feature type="domain" description="ZAD" evidence="10">
    <location>
        <begin position="18"/>
        <end position="89"/>
    </location>
</feature>
<sequence length="355" mass="41431">MAVEIQVNNHPILAIHRSICRICLNTTEPLNLWQDYENLKQLFEKITGIKIEGVKGVDRYICTKCVGQLQNIYQFIDKATYNDSLIKDTLHFCDITPFGNTQIEIHHDDRDRNDLHQSSQNNNLNGTESHIDLTEDSLEEIIQIKCENDDDINEVRSSEADDCFIEENFAINDTDSKLESADVKPYMYQFSKKTTDTNTDHTMTLRRKRTKSNKLRVPDYLRPFECPICSRRFTQKGNMHTHMRLHTGEMPFQCTFCSDRFRQLSNLNQHILTHTSNNKVCSICLRKFETDEELIQHRSTHALENKQYVCYVCSKRFSYQWSLSSHLQIHKKGTKNESNLEDTAGEDKEVVVLIP</sequence>
<feature type="binding site" evidence="8">
    <location>
        <position position="23"/>
    </location>
    <ligand>
        <name>Zn(2+)</name>
        <dbReference type="ChEBI" id="CHEBI:29105"/>
    </ligand>
</feature>
<evidence type="ECO:0000313" key="11">
    <source>
        <dbReference type="EnsemblMetazoa" id="XP_028132500.1"/>
    </source>
</evidence>
<evidence type="ECO:0000256" key="1">
    <source>
        <dbReference type="ARBA" id="ARBA00004123"/>
    </source>
</evidence>
<feature type="binding site" evidence="8">
    <location>
        <position position="62"/>
    </location>
    <ligand>
        <name>Zn(2+)</name>
        <dbReference type="ChEBI" id="CHEBI:29105"/>
    </ligand>
</feature>
<evidence type="ECO:0000313" key="12">
    <source>
        <dbReference type="Proteomes" id="UP001652700"/>
    </source>
</evidence>
<evidence type="ECO:0000256" key="6">
    <source>
        <dbReference type="ARBA" id="ARBA00023242"/>
    </source>
</evidence>
<gene>
    <name evidence="13" type="primary">LOC114327972</name>
</gene>
<feature type="binding site" evidence="8">
    <location>
        <position position="20"/>
    </location>
    <ligand>
        <name>Zn(2+)</name>
        <dbReference type="ChEBI" id="CHEBI:29105"/>
    </ligand>
</feature>
<feature type="domain" description="C2H2-type" evidence="9">
    <location>
        <begin position="252"/>
        <end position="279"/>
    </location>
</feature>
<dbReference type="SMART" id="SM00868">
    <property type="entry name" value="zf-AD"/>
    <property type="match status" value="1"/>
</dbReference>
<dbReference type="RefSeq" id="XP_028132500.1">
    <property type="nucleotide sequence ID" value="XM_028276699.1"/>
</dbReference>
<evidence type="ECO:0000256" key="7">
    <source>
        <dbReference type="PROSITE-ProRule" id="PRU00042"/>
    </source>
</evidence>
<evidence type="ECO:0000259" key="9">
    <source>
        <dbReference type="PROSITE" id="PS50157"/>
    </source>
</evidence>
<feature type="domain" description="C2H2-type" evidence="9">
    <location>
        <begin position="224"/>
        <end position="251"/>
    </location>
</feature>
<name>A0A6P7FH03_DIAVI</name>